<evidence type="ECO:0000313" key="4">
    <source>
        <dbReference type="Proteomes" id="UP000291286"/>
    </source>
</evidence>
<feature type="chain" id="PRO_5020684193" description="Lipoprotein" evidence="2">
    <location>
        <begin position="21"/>
        <end position="239"/>
    </location>
</feature>
<evidence type="ECO:0000313" key="3">
    <source>
        <dbReference type="EMBL" id="TAA24757.1"/>
    </source>
</evidence>
<sequence>MKLRVAASALVLLCAACKPAATPEPTAPPPVSEPAPAECKANADCEQGEICSNGNCTASSAGANPIAPGAPGASAPTLPPQDNVPQPVPSQAGPPAMASVGDLVPGVPTCKAGDGRTPIPVWKPSVTPDNVVGSAPPQEDHQVVVLDLESLHEPKCNDKDSNLFTVASSGAPEEALRIGVRGNTQEIDGVCHLTGLYRTELMPAKQGKRGKTEPARIEFTAEDASGIASSNRYCVQAAP</sequence>
<dbReference type="EMBL" id="SHMB01000011">
    <property type="protein sequence ID" value="TAA24757.1"/>
    <property type="molecule type" value="Genomic_DNA"/>
</dbReference>
<name>A0A4Q8L9H4_9GAMM</name>
<feature type="compositionally biased region" description="Low complexity" evidence="1">
    <location>
        <begin position="67"/>
        <end position="76"/>
    </location>
</feature>
<feature type="signal peptide" evidence="2">
    <location>
        <begin position="1"/>
        <end position="20"/>
    </location>
</feature>
<accession>A0A4Q8L9H4</accession>
<feature type="region of interest" description="Disordered" evidence="1">
    <location>
        <begin position="67"/>
        <end position="101"/>
    </location>
</feature>
<dbReference type="AlphaFoldDB" id="A0A4Q8L9H4"/>
<proteinExistence type="predicted"/>
<gene>
    <name evidence="3" type="ORF">EA661_18885</name>
</gene>
<keyword evidence="2" id="KW-0732">Signal</keyword>
<evidence type="ECO:0008006" key="5">
    <source>
        <dbReference type="Google" id="ProtNLM"/>
    </source>
</evidence>
<comment type="caution">
    <text evidence="3">The sequence shown here is derived from an EMBL/GenBank/DDBJ whole genome shotgun (WGS) entry which is preliminary data.</text>
</comment>
<organism evidence="3 4">
    <name type="scientific">Pseudoxanthomonas winnipegensis</name>
    <dbReference type="NCBI Taxonomy" id="2480810"/>
    <lineage>
        <taxon>Bacteria</taxon>
        <taxon>Pseudomonadati</taxon>
        <taxon>Pseudomonadota</taxon>
        <taxon>Gammaproteobacteria</taxon>
        <taxon>Lysobacterales</taxon>
        <taxon>Lysobacteraceae</taxon>
        <taxon>Pseudoxanthomonas</taxon>
    </lineage>
</organism>
<protein>
    <recommendedName>
        <fullName evidence="5">Lipoprotein</fullName>
    </recommendedName>
</protein>
<dbReference type="Proteomes" id="UP000291286">
    <property type="component" value="Unassembled WGS sequence"/>
</dbReference>
<evidence type="ECO:0000256" key="2">
    <source>
        <dbReference type="SAM" id="SignalP"/>
    </source>
</evidence>
<evidence type="ECO:0000256" key="1">
    <source>
        <dbReference type="SAM" id="MobiDB-lite"/>
    </source>
</evidence>
<reference evidence="3 4" key="1">
    <citation type="submission" date="2019-02" db="EMBL/GenBank/DDBJ databases">
        <title>WGS of Pseudoxanthomonas species novum from clinical isolates.</title>
        <authorList>
            <person name="Bernier A.-M."/>
            <person name="Bernard K."/>
            <person name="Vachon A."/>
        </authorList>
    </citation>
    <scope>NUCLEOTIDE SEQUENCE [LARGE SCALE GENOMIC DNA]</scope>
    <source>
        <strain evidence="3 4">NML171202</strain>
    </source>
</reference>
<dbReference type="RefSeq" id="WP_130521645.1">
    <property type="nucleotide sequence ID" value="NZ_JBQGER010000159.1"/>
</dbReference>